<protein>
    <recommendedName>
        <fullName evidence="3">DUF433 domain-containing protein</fullName>
    </recommendedName>
</protein>
<dbReference type="Gene3D" id="1.10.10.10">
    <property type="entry name" value="Winged helix-like DNA-binding domain superfamily/Winged helix DNA-binding domain"/>
    <property type="match status" value="1"/>
</dbReference>
<proteinExistence type="predicted"/>
<dbReference type="PANTHER" id="PTHR34849:SF3">
    <property type="entry name" value="SSR2962 PROTEIN"/>
    <property type="match status" value="1"/>
</dbReference>
<name>A0A0E9MSH9_9SPHN</name>
<accession>A0A0E9MSH9</accession>
<dbReference type="EMBL" id="BBWU01000051">
    <property type="protein sequence ID" value="GAO40742.1"/>
    <property type="molecule type" value="Genomic_DNA"/>
</dbReference>
<dbReference type="SUPFAM" id="SSF46689">
    <property type="entry name" value="Homeodomain-like"/>
    <property type="match status" value="1"/>
</dbReference>
<dbReference type="Proteomes" id="UP000033202">
    <property type="component" value="Unassembled WGS sequence"/>
</dbReference>
<dbReference type="AlphaFoldDB" id="A0A0E9MSH9"/>
<dbReference type="InterPro" id="IPR036388">
    <property type="entry name" value="WH-like_DNA-bd_sf"/>
</dbReference>
<evidence type="ECO:0008006" key="3">
    <source>
        <dbReference type="Google" id="ProtNLM"/>
    </source>
</evidence>
<gene>
    <name evidence="1" type="ORF">SCH01S_51_00740</name>
</gene>
<dbReference type="STRING" id="1219043.SCH01S_51_00740"/>
<evidence type="ECO:0000313" key="2">
    <source>
        <dbReference type="Proteomes" id="UP000033202"/>
    </source>
</evidence>
<dbReference type="OrthoDB" id="200074at2"/>
<dbReference type="InterPro" id="IPR007367">
    <property type="entry name" value="DUF433"/>
</dbReference>
<dbReference type="InterPro" id="IPR009057">
    <property type="entry name" value="Homeodomain-like_sf"/>
</dbReference>
<reference evidence="1 2" key="1">
    <citation type="submission" date="2015-04" db="EMBL/GenBank/DDBJ databases">
        <title>Whole genome shotgun sequence of Sphingomonas changbaiensis NBRC 104936.</title>
        <authorList>
            <person name="Katano-Makiyama Y."/>
            <person name="Hosoyama A."/>
            <person name="Hashimoto M."/>
            <person name="Noguchi M."/>
            <person name="Tsuchikane K."/>
            <person name="Ohji S."/>
            <person name="Yamazoe A."/>
            <person name="Ichikawa N."/>
            <person name="Kimura A."/>
            <person name="Fujita N."/>
        </authorList>
    </citation>
    <scope>NUCLEOTIDE SEQUENCE [LARGE SCALE GENOMIC DNA]</scope>
    <source>
        <strain evidence="1 2">NBRC 104936</strain>
    </source>
</reference>
<dbReference type="RefSeq" id="WP_046349513.1">
    <property type="nucleotide sequence ID" value="NZ_BBWU01000051.1"/>
</dbReference>
<dbReference type="PANTHER" id="PTHR34849">
    <property type="entry name" value="SSL5025 PROTEIN"/>
    <property type="match status" value="1"/>
</dbReference>
<sequence length="82" mass="8441">MTLAGFPRIAVDPGVCGGRPVIAGTRVRVTDILDMLAGGASAAEIAADFPYLSEDDVRAALAYAAAHANHPIRRASLRIAPA</sequence>
<keyword evidence="2" id="KW-1185">Reference proteome</keyword>
<comment type="caution">
    <text evidence="1">The sequence shown here is derived from an EMBL/GenBank/DDBJ whole genome shotgun (WGS) entry which is preliminary data.</text>
</comment>
<evidence type="ECO:0000313" key="1">
    <source>
        <dbReference type="EMBL" id="GAO40742.1"/>
    </source>
</evidence>
<dbReference type="Pfam" id="PF04255">
    <property type="entry name" value="DUF433"/>
    <property type="match status" value="1"/>
</dbReference>
<organism evidence="1 2">
    <name type="scientific">Sphingomonas changbaiensis NBRC 104936</name>
    <dbReference type="NCBI Taxonomy" id="1219043"/>
    <lineage>
        <taxon>Bacteria</taxon>
        <taxon>Pseudomonadati</taxon>
        <taxon>Pseudomonadota</taxon>
        <taxon>Alphaproteobacteria</taxon>
        <taxon>Sphingomonadales</taxon>
        <taxon>Sphingomonadaceae</taxon>
        <taxon>Sphingomonas</taxon>
    </lineage>
</organism>